<feature type="compositionally biased region" description="Basic residues" evidence="1">
    <location>
        <begin position="1"/>
        <end position="12"/>
    </location>
</feature>
<feature type="compositionally biased region" description="Polar residues" evidence="1">
    <location>
        <begin position="231"/>
        <end position="242"/>
    </location>
</feature>
<reference evidence="2" key="2">
    <citation type="submission" date="2021-04" db="EMBL/GenBank/DDBJ databases">
        <authorList>
            <person name="Podell S."/>
        </authorList>
    </citation>
    <scope>NUCLEOTIDE SEQUENCE</scope>
    <source>
        <strain evidence="2">Hildebrandi</strain>
    </source>
</reference>
<feature type="compositionally biased region" description="Basic and acidic residues" evidence="1">
    <location>
        <begin position="953"/>
        <end position="979"/>
    </location>
</feature>
<feature type="compositionally biased region" description="Basic residues" evidence="1">
    <location>
        <begin position="149"/>
        <end position="159"/>
    </location>
</feature>
<sequence length="1066" mass="121018">MRKPATLNRSRKKESSKTKSTEEEEDPLYKYKNTPDGCHNGGSPACMLLEDAMLEIFPELIPVKQQETDYRKLQQGEMPEFPSHRDQSQGSRKPQDTSEDSMRRQLPKPTALGELLRWRFLRLAMQQTRDKKDGDNNIGCEENVEAASKKKKKRKKKKKAGDDVDVNIAGGEMSSPETTTLSPAVEPMSREILNGRKKGDRYNDSKNGNNVVPVGQASGDTETVQMEELSAGSNQASSNEADPNSDFVDASEEERLPLVLRLHRRTEEQVDAQGDVPEQSKADAHRQSVFQWIAQEIPHDDTNKTDKEWMSFVEFCKQKTAPNGKGMFQIPLKDVMEIARQIQCQNCRLETLDIIHQLAHNADQSLTSSAVVTMNPRYLNPPVPSLLDEGDLDASLGYHLMEEGNLPSTENDEMSMMNDEGASTPYISLVLVAKEKRKVGTMMDNISAYFLHTQNLDVEHLDNFLPSWLFCGISESLLTHYELVRNEVGKTSSSLLPDATLISKKRMSIIKREVIGSLEQYCELLDSEMRENLTEEINDVSRKLASSDTFHFTASSILESCDDMCAKYITEEILEILLYVEEKIISGGELSVELNIWRAFFEGLWSVSECCEEYYSTMEEELVDQNGVIENKLTSPRARQLCADFVEKKVSIMTNVDCFIKATKNRTMMKERLTEGLWLHSEVNQKRNDDYIDLAEECKEIIRSLVDWTKELRGRRMKELRRMQREKRERLRDQIEGALPTIFRLQEEVESYFTEDEKKDLDLYRESAMKVKGGMSLKPSEENEKICEAGASAILLWRACRIGEHRRQKSLAPALPRPLQEWAMEKKSGLDLCPSDDHLASCWPGKGCKRRVRCILAGILYRWLSDMCTEWRSETAAMELLSDFDSELLPSPQTGEGSAKSSRKGKKKKKKVLVQSNPELESTGSNDQQPNTKGSPEAENIRKDAIDNVPKPIEQERARESDKDIEIDPSKASEPHLEPKPNQFLDKSSFESESVLSEFSGEHARIDLNGMEKPETENHAAQRNEIDFDLYESAVMIENDEGKLISAADYLIGRFDAVMDKVLTGG</sequence>
<dbReference type="OrthoDB" id="55787at2759"/>
<dbReference type="Proteomes" id="UP000693970">
    <property type="component" value="Unassembled WGS sequence"/>
</dbReference>
<protein>
    <submittedName>
        <fullName evidence="2">Uncharacterized protein</fullName>
    </submittedName>
</protein>
<feature type="region of interest" description="Disordered" evidence="1">
    <location>
        <begin position="67"/>
        <end position="111"/>
    </location>
</feature>
<evidence type="ECO:0000256" key="1">
    <source>
        <dbReference type="SAM" id="MobiDB-lite"/>
    </source>
</evidence>
<feature type="compositionally biased region" description="Polar residues" evidence="1">
    <location>
        <begin position="914"/>
        <end position="934"/>
    </location>
</feature>
<name>A0A9K3KYZ2_9STRA</name>
<feature type="compositionally biased region" description="Basic residues" evidence="1">
    <location>
        <begin position="901"/>
        <end position="912"/>
    </location>
</feature>
<accession>A0A9K3KYZ2</accession>
<gene>
    <name evidence="2" type="ORF">IV203_008370</name>
</gene>
<organism evidence="2 3">
    <name type="scientific">Nitzschia inconspicua</name>
    <dbReference type="NCBI Taxonomy" id="303405"/>
    <lineage>
        <taxon>Eukaryota</taxon>
        <taxon>Sar</taxon>
        <taxon>Stramenopiles</taxon>
        <taxon>Ochrophyta</taxon>
        <taxon>Bacillariophyta</taxon>
        <taxon>Bacillariophyceae</taxon>
        <taxon>Bacillariophycidae</taxon>
        <taxon>Bacillariales</taxon>
        <taxon>Bacillariaceae</taxon>
        <taxon>Nitzschia</taxon>
    </lineage>
</organism>
<dbReference type="EMBL" id="JAGRRH010000017">
    <property type="protein sequence ID" value="KAG7352322.1"/>
    <property type="molecule type" value="Genomic_DNA"/>
</dbReference>
<keyword evidence="3" id="KW-1185">Reference proteome</keyword>
<evidence type="ECO:0000313" key="3">
    <source>
        <dbReference type="Proteomes" id="UP000693970"/>
    </source>
</evidence>
<evidence type="ECO:0000313" key="2">
    <source>
        <dbReference type="EMBL" id="KAG7352322.1"/>
    </source>
</evidence>
<comment type="caution">
    <text evidence="2">The sequence shown here is derived from an EMBL/GenBank/DDBJ whole genome shotgun (WGS) entry which is preliminary data.</text>
</comment>
<reference evidence="2" key="1">
    <citation type="journal article" date="2021" name="Sci. Rep.">
        <title>Diploid genomic architecture of Nitzschia inconspicua, an elite biomass production diatom.</title>
        <authorList>
            <person name="Oliver A."/>
            <person name="Podell S."/>
            <person name="Pinowska A."/>
            <person name="Traller J.C."/>
            <person name="Smith S.R."/>
            <person name="McClure R."/>
            <person name="Beliaev A."/>
            <person name="Bohutskyi P."/>
            <person name="Hill E.A."/>
            <person name="Rabines A."/>
            <person name="Zheng H."/>
            <person name="Allen L.Z."/>
            <person name="Kuo A."/>
            <person name="Grigoriev I.V."/>
            <person name="Allen A.E."/>
            <person name="Hazlebeck D."/>
            <person name="Allen E.E."/>
        </authorList>
    </citation>
    <scope>NUCLEOTIDE SEQUENCE</scope>
    <source>
        <strain evidence="2">Hildebrandi</strain>
    </source>
</reference>
<feature type="region of interest" description="Disordered" evidence="1">
    <location>
        <begin position="127"/>
        <end position="250"/>
    </location>
</feature>
<dbReference type="AlphaFoldDB" id="A0A9K3KYZ2"/>
<feature type="region of interest" description="Disordered" evidence="1">
    <location>
        <begin position="1"/>
        <end position="45"/>
    </location>
</feature>
<feature type="compositionally biased region" description="Basic and acidic residues" evidence="1">
    <location>
        <begin position="82"/>
        <end position="103"/>
    </location>
</feature>
<feature type="region of interest" description="Disordered" evidence="1">
    <location>
        <begin position="889"/>
        <end position="990"/>
    </location>
</feature>
<proteinExistence type="predicted"/>